<keyword evidence="2" id="KW-0539">Nucleus</keyword>
<evidence type="ECO:0000256" key="3">
    <source>
        <dbReference type="SAM" id="MobiDB-lite"/>
    </source>
</evidence>
<dbReference type="Proteomes" id="UP001378960">
    <property type="component" value="Unassembled WGS sequence"/>
</dbReference>
<evidence type="ECO:0000313" key="5">
    <source>
        <dbReference type="EMBL" id="GMM43949.1"/>
    </source>
</evidence>
<feature type="compositionally biased region" description="Polar residues" evidence="3">
    <location>
        <begin position="132"/>
        <end position="150"/>
    </location>
</feature>
<evidence type="ECO:0000259" key="4">
    <source>
        <dbReference type="PROSITE" id="PS50196"/>
    </source>
</evidence>
<dbReference type="SMART" id="SM00160">
    <property type="entry name" value="RanBD"/>
    <property type="match status" value="1"/>
</dbReference>
<comment type="caution">
    <text evidence="5">The sequence shown here is derived from an EMBL/GenBank/DDBJ whole genome shotgun (WGS) entry which is preliminary data.</text>
</comment>
<dbReference type="SUPFAM" id="SSF50729">
    <property type="entry name" value="PH domain-like"/>
    <property type="match status" value="1"/>
</dbReference>
<feature type="region of interest" description="Disordered" evidence="3">
    <location>
        <begin position="52"/>
        <end position="89"/>
    </location>
</feature>
<dbReference type="AlphaFoldDB" id="A0AAV5QXN8"/>
<dbReference type="PANTHER" id="PTHR23138:SF142">
    <property type="entry name" value="RAN-BINDING PROTEIN 3B-RELATED"/>
    <property type="match status" value="1"/>
</dbReference>
<accession>A0AAV5QXN8</accession>
<name>A0AAV5QXN8_PICKL</name>
<dbReference type="Pfam" id="PF00638">
    <property type="entry name" value="Ran_BP1"/>
    <property type="match status" value="1"/>
</dbReference>
<dbReference type="InterPro" id="IPR045255">
    <property type="entry name" value="RanBP1-like"/>
</dbReference>
<feature type="region of interest" description="Disordered" evidence="3">
    <location>
        <begin position="1"/>
        <end position="31"/>
    </location>
</feature>
<dbReference type="InterPro" id="IPR000156">
    <property type="entry name" value="Ran_bind_dom"/>
</dbReference>
<proteinExistence type="predicted"/>
<feature type="compositionally biased region" description="Basic and acidic residues" evidence="3">
    <location>
        <begin position="52"/>
        <end position="79"/>
    </location>
</feature>
<feature type="region of interest" description="Disordered" evidence="3">
    <location>
        <begin position="105"/>
        <end position="150"/>
    </location>
</feature>
<dbReference type="PANTHER" id="PTHR23138">
    <property type="entry name" value="RAN BINDING PROTEIN"/>
    <property type="match status" value="1"/>
</dbReference>
<dbReference type="EMBL" id="BTGB01000001">
    <property type="protein sequence ID" value="GMM43949.1"/>
    <property type="molecule type" value="Genomic_DNA"/>
</dbReference>
<evidence type="ECO:0000313" key="6">
    <source>
        <dbReference type="Proteomes" id="UP001378960"/>
    </source>
</evidence>
<feature type="compositionally biased region" description="Basic and acidic residues" evidence="3">
    <location>
        <begin position="166"/>
        <end position="198"/>
    </location>
</feature>
<feature type="domain" description="RanBD1" evidence="4">
    <location>
        <begin position="193"/>
        <end position="336"/>
    </location>
</feature>
<feature type="region of interest" description="Disordered" evidence="3">
    <location>
        <begin position="166"/>
        <end position="203"/>
    </location>
</feature>
<keyword evidence="6" id="KW-1185">Reference proteome</keyword>
<reference evidence="5 6" key="1">
    <citation type="journal article" date="2023" name="Elife">
        <title>Identification of key yeast species and microbe-microbe interactions impacting larval growth of Drosophila in the wild.</title>
        <authorList>
            <person name="Mure A."/>
            <person name="Sugiura Y."/>
            <person name="Maeda R."/>
            <person name="Honda K."/>
            <person name="Sakurai N."/>
            <person name="Takahashi Y."/>
            <person name="Watada M."/>
            <person name="Katoh T."/>
            <person name="Gotoh A."/>
            <person name="Gotoh Y."/>
            <person name="Taniguchi I."/>
            <person name="Nakamura K."/>
            <person name="Hayashi T."/>
            <person name="Katayama T."/>
            <person name="Uemura T."/>
            <person name="Hattori Y."/>
        </authorList>
    </citation>
    <scope>NUCLEOTIDE SEQUENCE [LARGE SCALE GENOMIC DNA]</scope>
    <source>
        <strain evidence="5 6">PK-24</strain>
    </source>
</reference>
<evidence type="ECO:0000256" key="2">
    <source>
        <dbReference type="ARBA" id="ARBA00023242"/>
    </source>
</evidence>
<dbReference type="PROSITE" id="PS50196">
    <property type="entry name" value="RANBD1"/>
    <property type="match status" value="1"/>
</dbReference>
<comment type="subcellular location">
    <subcellularLocation>
        <location evidence="1">Nucleus</location>
    </subcellularLocation>
</comment>
<dbReference type="Gene3D" id="2.30.29.30">
    <property type="entry name" value="Pleckstrin-homology domain (PH domain)/Phosphotyrosine-binding domain (PTB)"/>
    <property type="match status" value="1"/>
</dbReference>
<protein>
    <submittedName>
        <fullName evidence="5">Yrb2 protein</fullName>
    </submittedName>
</protein>
<sequence>MSEDQKKRSFEDLKDGSKDDEGRDSKLLKTDKDTVTNIENIEEKEVKQVEKVDTNLEKVSEETKESKDTEDTEDTKDKPSFVFGSTTPFGQMGGFKMFGAFSKPAETEKKLDTDKEGVDKINEKDEKKDFSSEPNVNNSNSKPIFGSGSTFGNAFQAAISSKSVFDEIKPSTNDEKENSKKNDDNEEQKKNDNEKPTEEVSDSYKTVHLEKQEVKSGEENEETLFQIKAKLYHMELSNAKEGWKERGFGVIKVNKFKNLPDAKYTSRIVMRQNGNLKLILNVPIIKEFKILKGMPSSLMSNKFIRLQLIENGEPVQYAIKIGQPENAEKLFDKVQEQIPGNDS</sequence>
<gene>
    <name evidence="5" type="ORF">DAPK24_005240</name>
</gene>
<dbReference type="InterPro" id="IPR011993">
    <property type="entry name" value="PH-like_dom_sf"/>
</dbReference>
<dbReference type="GO" id="GO:0006607">
    <property type="term" value="P:NLS-bearing protein import into nucleus"/>
    <property type="evidence" value="ECO:0007669"/>
    <property type="project" value="TreeGrafter"/>
</dbReference>
<organism evidence="5 6">
    <name type="scientific">Pichia kluyveri</name>
    <name type="common">Yeast</name>
    <dbReference type="NCBI Taxonomy" id="36015"/>
    <lineage>
        <taxon>Eukaryota</taxon>
        <taxon>Fungi</taxon>
        <taxon>Dikarya</taxon>
        <taxon>Ascomycota</taxon>
        <taxon>Saccharomycotina</taxon>
        <taxon>Pichiomycetes</taxon>
        <taxon>Pichiales</taxon>
        <taxon>Pichiaceae</taxon>
        <taxon>Pichia</taxon>
    </lineage>
</organism>
<dbReference type="GO" id="GO:0005634">
    <property type="term" value="C:nucleus"/>
    <property type="evidence" value="ECO:0007669"/>
    <property type="project" value="UniProtKB-SubCell"/>
</dbReference>
<feature type="compositionally biased region" description="Basic and acidic residues" evidence="3">
    <location>
        <begin position="105"/>
        <end position="131"/>
    </location>
</feature>
<evidence type="ECO:0000256" key="1">
    <source>
        <dbReference type="ARBA" id="ARBA00004123"/>
    </source>
</evidence>